<dbReference type="OrthoDB" id="1120832at2"/>
<evidence type="ECO:0000313" key="1">
    <source>
        <dbReference type="EMBL" id="PKQ60272.1"/>
    </source>
</evidence>
<gene>
    <name evidence="1" type="ORF">BZG02_19940</name>
</gene>
<name>A0A2N3HQE3_9BACT</name>
<comment type="caution">
    <text evidence="1">The sequence shown here is derived from an EMBL/GenBank/DDBJ whole genome shotgun (WGS) entry which is preliminary data.</text>
</comment>
<dbReference type="AlphaFoldDB" id="A0A2N3HQE3"/>
<dbReference type="EMBL" id="MVDD01000030">
    <property type="protein sequence ID" value="PKQ60272.1"/>
    <property type="molecule type" value="Genomic_DNA"/>
</dbReference>
<sequence>MNNTTSNSYEYISNIIEFYRIQPRIQDLQIEKVEEYLLVMNAHYQNSIQEIEACIDSQEPISMEELVDILNSYLNMVGEELSKIFPNEEREIAPIHLHSKHEISEIQAIELYRNFNGSKNLYRINEQLTALEKDIYEGDFVNKLAVLTEDLLSRINSDLIVKVDDLVG</sequence>
<accession>A0A2N3HQE3</accession>
<organism evidence="1 2">
    <name type="scientific">Labilibaculum filiforme</name>
    <dbReference type="NCBI Taxonomy" id="1940526"/>
    <lineage>
        <taxon>Bacteria</taxon>
        <taxon>Pseudomonadati</taxon>
        <taxon>Bacteroidota</taxon>
        <taxon>Bacteroidia</taxon>
        <taxon>Marinilabiliales</taxon>
        <taxon>Marinifilaceae</taxon>
        <taxon>Labilibaculum</taxon>
    </lineage>
</organism>
<reference evidence="1 2" key="1">
    <citation type="journal article" date="2017" name="Front. Microbiol.">
        <title>Labilibaculum manganireducens gen. nov., sp. nov. and Labilibaculum filiforme sp. nov., Novel Bacteroidetes Isolated from Subsurface Sediments of the Baltic Sea.</title>
        <authorList>
            <person name="Vandieken V."/>
            <person name="Marshall I.P."/>
            <person name="Niemann H."/>
            <person name="Engelen B."/>
            <person name="Cypionka H."/>
        </authorList>
    </citation>
    <scope>NUCLEOTIDE SEQUENCE [LARGE SCALE GENOMIC DNA]</scope>
    <source>
        <strain evidence="1 2">59.16B</strain>
    </source>
</reference>
<keyword evidence="2" id="KW-1185">Reference proteome</keyword>
<evidence type="ECO:0000313" key="2">
    <source>
        <dbReference type="Proteomes" id="UP000233535"/>
    </source>
</evidence>
<dbReference type="Proteomes" id="UP000233535">
    <property type="component" value="Unassembled WGS sequence"/>
</dbReference>
<proteinExistence type="predicted"/>
<protein>
    <submittedName>
        <fullName evidence="1">Uncharacterized protein</fullName>
    </submittedName>
</protein>
<dbReference type="RefSeq" id="WP_101263520.1">
    <property type="nucleotide sequence ID" value="NZ_MVDD01000030.1"/>
</dbReference>